<organism evidence="3 4">
    <name type="scientific">Exophiala aquamarina CBS 119918</name>
    <dbReference type="NCBI Taxonomy" id="1182545"/>
    <lineage>
        <taxon>Eukaryota</taxon>
        <taxon>Fungi</taxon>
        <taxon>Dikarya</taxon>
        <taxon>Ascomycota</taxon>
        <taxon>Pezizomycotina</taxon>
        <taxon>Eurotiomycetes</taxon>
        <taxon>Chaetothyriomycetidae</taxon>
        <taxon>Chaetothyriales</taxon>
        <taxon>Herpotrichiellaceae</taxon>
        <taxon>Exophiala</taxon>
    </lineage>
</organism>
<evidence type="ECO:0000256" key="1">
    <source>
        <dbReference type="ARBA" id="ARBA00023242"/>
    </source>
</evidence>
<dbReference type="GO" id="GO:0008270">
    <property type="term" value="F:zinc ion binding"/>
    <property type="evidence" value="ECO:0007669"/>
    <property type="project" value="InterPro"/>
</dbReference>
<dbReference type="AlphaFoldDB" id="A0A072NV04"/>
<gene>
    <name evidence="3" type="ORF">A1O9_12344</name>
</gene>
<dbReference type="VEuPathDB" id="FungiDB:A1O9_12344"/>
<dbReference type="GO" id="GO:0006351">
    <property type="term" value="P:DNA-templated transcription"/>
    <property type="evidence" value="ECO:0007669"/>
    <property type="project" value="InterPro"/>
</dbReference>
<dbReference type="Pfam" id="PF04082">
    <property type="entry name" value="Fungal_trans"/>
    <property type="match status" value="1"/>
</dbReference>
<name>A0A072NV04_9EURO</name>
<dbReference type="CDD" id="cd12148">
    <property type="entry name" value="fungal_TF_MHR"/>
    <property type="match status" value="1"/>
</dbReference>
<dbReference type="Proteomes" id="UP000027920">
    <property type="component" value="Unassembled WGS sequence"/>
</dbReference>
<dbReference type="OrthoDB" id="4161332at2759"/>
<sequence>MGMAFSKRFKTLVVEYIDLPSMPTVVALLICGTCFVPYGKQNAGWVFCGMAYRMMMDLGYHLNIPKTPEERAKFGLSVKTDIEIRRRV</sequence>
<evidence type="ECO:0000313" key="4">
    <source>
        <dbReference type="Proteomes" id="UP000027920"/>
    </source>
</evidence>
<keyword evidence="4" id="KW-1185">Reference proteome</keyword>
<reference evidence="3 4" key="1">
    <citation type="submission" date="2013-03" db="EMBL/GenBank/DDBJ databases">
        <title>The Genome Sequence of Exophiala aquamarina CBS 119918.</title>
        <authorList>
            <consortium name="The Broad Institute Genomics Platform"/>
            <person name="Cuomo C."/>
            <person name="de Hoog S."/>
            <person name="Gorbushina A."/>
            <person name="Walker B."/>
            <person name="Young S.K."/>
            <person name="Zeng Q."/>
            <person name="Gargeya S."/>
            <person name="Fitzgerald M."/>
            <person name="Haas B."/>
            <person name="Abouelleil A."/>
            <person name="Allen A.W."/>
            <person name="Alvarado L."/>
            <person name="Arachchi H.M."/>
            <person name="Berlin A.M."/>
            <person name="Chapman S.B."/>
            <person name="Gainer-Dewar J."/>
            <person name="Goldberg J."/>
            <person name="Griggs A."/>
            <person name="Gujja S."/>
            <person name="Hansen M."/>
            <person name="Howarth C."/>
            <person name="Imamovic A."/>
            <person name="Ireland A."/>
            <person name="Larimer J."/>
            <person name="McCowan C."/>
            <person name="Murphy C."/>
            <person name="Pearson M."/>
            <person name="Poon T.W."/>
            <person name="Priest M."/>
            <person name="Roberts A."/>
            <person name="Saif S."/>
            <person name="Shea T."/>
            <person name="Sisk P."/>
            <person name="Sykes S."/>
            <person name="Wortman J."/>
            <person name="Nusbaum C."/>
            <person name="Birren B."/>
        </authorList>
    </citation>
    <scope>NUCLEOTIDE SEQUENCE [LARGE SCALE GENOMIC DNA]</scope>
    <source>
        <strain evidence="3 4">CBS 119918</strain>
    </source>
</reference>
<proteinExistence type="predicted"/>
<dbReference type="InterPro" id="IPR007219">
    <property type="entry name" value="XnlR_reg_dom"/>
</dbReference>
<evidence type="ECO:0000259" key="2">
    <source>
        <dbReference type="Pfam" id="PF04082"/>
    </source>
</evidence>
<dbReference type="GO" id="GO:0003677">
    <property type="term" value="F:DNA binding"/>
    <property type="evidence" value="ECO:0007669"/>
    <property type="project" value="InterPro"/>
</dbReference>
<dbReference type="GeneID" id="25287238"/>
<dbReference type="RefSeq" id="XP_013254299.1">
    <property type="nucleotide sequence ID" value="XM_013398845.1"/>
</dbReference>
<dbReference type="HOGENOM" id="CLU_2469079_0_0_1"/>
<accession>A0A072NV04</accession>
<feature type="domain" description="Xylanolytic transcriptional activator regulatory" evidence="2">
    <location>
        <begin position="20"/>
        <end position="88"/>
    </location>
</feature>
<dbReference type="STRING" id="1182545.A0A072NV04"/>
<keyword evidence="1" id="KW-0539">Nucleus</keyword>
<comment type="caution">
    <text evidence="3">The sequence shown here is derived from an EMBL/GenBank/DDBJ whole genome shotgun (WGS) entry which is preliminary data.</text>
</comment>
<protein>
    <recommendedName>
        <fullName evidence="2">Xylanolytic transcriptional activator regulatory domain-containing protein</fullName>
    </recommendedName>
</protein>
<dbReference type="EMBL" id="AMGV01000022">
    <property type="protein sequence ID" value="KEF51709.1"/>
    <property type="molecule type" value="Genomic_DNA"/>
</dbReference>
<evidence type="ECO:0000313" key="3">
    <source>
        <dbReference type="EMBL" id="KEF51709.1"/>
    </source>
</evidence>